<dbReference type="Proteomes" id="UP000011135">
    <property type="component" value="Unassembled WGS sequence"/>
</dbReference>
<dbReference type="SUPFAM" id="SSF117916">
    <property type="entry name" value="Fe-S cluster assembly (FSCA) domain-like"/>
    <property type="match status" value="1"/>
</dbReference>
<dbReference type="AlphaFoldDB" id="L8JQ22"/>
<dbReference type="eggNOG" id="COG2151">
    <property type="taxonomic scope" value="Bacteria"/>
</dbReference>
<dbReference type="EMBL" id="AMZN01000070">
    <property type="protein sequence ID" value="ELR69599.1"/>
    <property type="molecule type" value="Genomic_DNA"/>
</dbReference>
<dbReference type="OrthoDB" id="3684942at2"/>
<dbReference type="Pfam" id="PF23451">
    <property type="entry name" value="Zn_ribbon_PaaD"/>
    <property type="match status" value="1"/>
</dbReference>
<dbReference type="Gene3D" id="3.30.300.130">
    <property type="entry name" value="Fe-S cluster assembly (FSCA)"/>
    <property type="match status" value="1"/>
</dbReference>
<dbReference type="InterPro" id="IPR034904">
    <property type="entry name" value="FSCA_dom_sf"/>
</dbReference>
<protein>
    <submittedName>
        <fullName evidence="3">Phenylacetate-CoA oxygenase, PaaJ subunit</fullName>
    </submittedName>
</protein>
<name>L8JQ22_9BACT</name>
<dbReference type="Pfam" id="PF01883">
    <property type="entry name" value="FeS_assembly_P"/>
    <property type="match status" value="1"/>
</dbReference>
<accession>L8JQ22</accession>
<dbReference type="RefSeq" id="WP_009581977.1">
    <property type="nucleotide sequence ID" value="NZ_AMZN01000070.1"/>
</dbReference>
<comment type="caution">
    <text evidence="3">The sequence shown here is derived from an EMBL/GenBank/DDBJ whole genome shotgun (WGS) entry which is preliminary data.</text>
</comment>
<keyword evidence="4" id="KW-1185">Reference proteome</keyword>
<feature type="domain" description="PaaD zinc beta ribbon" evidence="2">
    <location>
        <begin position="118"/>
        <end position="158"/>
    </location>
</feature>
<gene>
    <name evidence="3" type="ORF">C900_04824</name>
</gene>
<dbReference type="InterPro" id="IPR052339">
    <property type="entry name" value="Fe-S_Maturation_MIP18"/>
</dbReference>
<dbReference type="PATRIC" id="fig|1237149.3.peg.4292"/>
<dbReference type="STRING" id="1237149.C900_04824"/>
<dbReference type="NCBIfam" id="TIGR02159">
    <property type="entry name" value="PA_CoA_Oxy4"/>
    <property type="match status" value="1"/>
</dbReference>
<feature type="domain" description="MIP18 family-like" evidence="1">
    <location>
        <begin position="6"/>
        <end position="67"/>
    </location>
</feature>
<dbReference type="PANTHER" id="PTHR42831">
    <property type="entry name" value="FE-S PROTEIN MATURATION AUXILIARY FACTOR YITW"/>
    <property type="match status" value="1"/>
</dbReference>
<dbReference type="InterPro" id="IPR002744">
    <property type="entry name" value="MIP18-like"/>
</dbReference>
<evidence type="ECO:0000313" key="3">
    <source>
        <dbReference type="EMBL" id="ELR69599.1"/>
    </source>
</evidence>
<proteinExistence type="predicted"/>
<evidence type="ECO:0000259" key="2">
    <source>
        <dbReference type="Pfam" id="PF23451"/>
    </source>
</evidence>
<dbReference type="PANTHER" id="PTHR42831:SF3">
    <property type="entry name" value="1,2-PHENYLACETYL-COA EPOXIDASE, SUBUNIT D-RELATED"/>
    <property type="match status" value="1"/>
</dbReference>
<sequence length="160" mass="18018">MEITEKKILEWLEEVKDPEIPVLSLVDLGVITGIDINEHRVRVTMTPTFVGCPAIDYMKQDIIDVLNSYGIDHVDVVVSFEKSWNSNMITEKGRKALKDFGLAPPPKHNLIVDIDILEHIECPNCGSTNTILKTPFGPTACRSIHHCSDCKETFEQFKPV</sequence>
<evidence type="ECO:0000259" key="1">
    <source>
        <dbReference type="Pfam" id="PF01883"/>
    </source>
</evidence>
<dbReference type="InterPro" id="IPR011883">
    <property type="entry name" value="PaaD-like"/>
</dbReference>
<reference evidence="3 4" key="1">
    <citation type="submission" date="2012-12" db="EMBL/GenBank/DDBJ databases">
        <title>Genome assembly of Fulvivirga imtechensis AK7.</title>
        <authorList>
            <person name="Nupur N."/>
            <person name="Khatri I."/>
            <person name="Kumar R."/>
            <person name="Subramanian S."/>
            <person name="Pinnaka A."/>
        </authorList>
    </citation>
    <scope>NUCLEOTIDE SEQUENCE [LARGE SCALE GENOMIC DNA]</scope>
    <source>
        <strain evidence="3 4">AK7</strain>
    </source>
</reference>
<evidence type="ECO:0000313" key="4">
    <source>
        <dbReference type="Proteomes" id="UP000011135"/>
    </source>
</evidence>
<dbReference type="InterPro" id="IPR056572">
    <property type="entry name" value="Zn_ribbon_PaaD"/>
</dbReference>
<organism evidence="3 4">
    <name type="scientific">Fulvivirga imtechensis AK7</name>
    <dbReference type="NCBI Taxonomy" id="1237149"/>
    <lineage>
        <taxon>Bacteria</taxon>
        <taxon>Pseudomonadati</taxon>
        <taxon>Bacteroidota</taxon>
        <taxon>Cytophagia</taxon>
        <taxon>Cytophagales</taxon>
        <taxon>Fulvivirgaceae</taxon>
        <taxon>Fulvivirga</taxon>
    </lineage>
</organism>